<keyword evidence="4 5" id="KW-0472">Membrane</keyword>
<reference evidence="7" key="1">
    <citation type="submission" date="2010-02" db="EMBL/GenBank/DDBJ databases">
        <title>Complete sequence of Desulfurivibrio alkaliphilus AHT2.</title>
        <authorList>
            <consortium name="US DOE Joint Genome Institute"/>
            <person name="Pitluck S."/>
            <person name="Chertkov O."/>
            <person name="Detter J.C."/>
            <person name="Han C."/>
            <person name="Tapia R."/>
            <person name="Larimer F."/>
            <person name="Land M."/>
            <person name="Hauser L."/>
            <person name="Kyrpides N."/>
            <person name="Mikhailova N."/>
            <person name="Sorokin D.Y."/>
            <person name="Muyzer G."/>
            <person name="Woyke T."/>
        </authorList>
    </citation>
    <scope>NUCLEOTIDE SEQUENCE [LARGE SCALE GENOMIC DNA]</scope>
    <source>
        <strain evidence="7">DSM 19089 / UNIQEM U267 / AHT2</strain>
    </source>
</reference>
<organism evidence="6 7">
    <name type="scientific">Desulfurivibrio alkaliphilus (strain DSM 19089 / UNIQEM U267 / AHT2)</name>
    <dbReference type="NCBI Taxonomy" id="589865"/>
    <lineage>
        <taxon>Bacteria</taxon>
        <taxon>Pseudomonadati</taxon>
        <taxon>Thermodesulfobacteriota</taxon>
        <taxon>Desulfobulbia</taxon>
        <taxon>Desulfobulbales</taxon>
        <taxon>Desulfobulbaceae</taxon>
        <taxon>Desulfurivibrio</taxon>
    </lineage>
</organism>
<dbReference type="PANTHER" id="PTHR37306:SF1">
    <property type="entry name" value="COLICIN V PRODUCTION PROTEIN"/>
    <property type="match status" value="1"/>
</dbReference>
<feature type="transmembrane region" description="Helical" evidence="5">
    <location>
        <begin position="60"/>
        <end position="80"/>
    </location>
</feature>
<feature type="transmembrane region" description="Helical" evidence="5">
    <location>
        <begin position="31"/>
        <end position="54"/>
    </location>
</feature>
<dbReference type="Pfam" id="PF02674">
    <property type="entry name" value="Colicin_V"/>
    <property type="match status" value="1"/>
</dbReference>
<keyword evidence="3 5" id="KW-1133">Transmembrane helix</keyword>
<evidence type="ECO:0000256" key="1">
    <source>
        <dbReference type="ARBA" id="ARBA00004141"/>
    </source>
</evidence>
<dbReference type="GO" id="GO:0009403">
    <property type="term" value="P:toxin biosynthetic process"/>
    <property type="evidence" value="ECO:0007669"/>
    <property type="project" value="InterPro"/>
</dbReference>
<accession>D6Z3W9</accession>
<evidence type="ECO:0000256" key="3">
    <source>
        <dbReference type="ARBA" id="ARBA00022989"/>
    </source>
</evidence>
<sequence>MTVLDAGIIAVVVFFVAWGGWVGFVRQLAPVVALILAFVVAGNFAGGVMKLIPLVEPSRLTFLLAYLLLAGATYLLIRALTFGLRRVVNFTLTSWFDRLSGGLFGLAKAYLLVVLLYFVFSGMSGPVSPVLADSYSKPYLDAGARFLQQVIRDEEIRAVFLPREPAIVPLLPVPGNPP</sequence>
<dbReference type="PANTHER" id="PTHR37306">
    <property type="entry name" value="COLICIN V PRODUCTION PROTEIN"/>
    <property type="match status" value="1"/>
</dbReference>
<dbReference type="EMBL" id="CP001940">
    <property type="protein sequence ID" value="ADH86244.1"/>
    <property type="molecule type" value="Genomic_DNA"/>
</dbReference>
<dbReference type="GO" id="GO:0016020">
    <property type="term" value="C:membrane"/>
    <property type="evidence" value="ECO:0007669"/>
    <property type="project" value="UniProtKB-SubCell"/>
</dbReference>
<proteinExistence type="predicted"/>
<dbReference type="InParanoid" id="D6Z3W9"/>
<dbReference type="eggNOG" id="COG1286">
    <property type="taxonomic scope" value="Bacteria"/>
</dbReference>
<evidence type="ECO:0000256" key="2">
    <source>
        <dbReference type="ARBA" id="ARBA00022692"/>
    </source>
</evidence>
<name>D6Z3W9_DESAT</name>
<protein>
    <submittedName>
        <fullName evidence="6">Colicin V production protein</fullName>
    </submittedName>
</protein>
<dbReference type="HOGENOM" id="CLU_092720_4_2_7"/>
<evidence type="ECO:0000256" key="5">
    <source>
        <dbReference type="SAM" id="Phobius"/>
    </source>
</evidence>
<dbReference type="STRING" id="589865.DaAHT2_1549"/>
<dbReference type="OrthoDB" id="5432423at2"/>
<evidence type="ECO:0000256" key="4">
    <source>
        <dbReference type="ARBA" id="ARBA00023136"/>
    </source>
</evidence>
<feature type="transmembrane region" description="Helical" evidence="5">
    <location>
        <begin position="101"/>
        <end position="120"/>
    </location>
</feature>
<keyword evidence="7" id="KW-1185">Reference proteome</keyword>
<dbReference type="AlphaFoldDB" id="D6Z3W9"/>
<dbReference type="InterPro" id="IPR003825">
    <property type="entry name" value="Colicin-V_CvpA"/>
</dbReference>
<evidence type="ECO:0000313" key="6">
    <source>
        <dbReference type="EMBL" id="ADH86244.1"/>
    </source>
</evidence>
<dbReference type="Proteomes" id="UP000001508">
    <property type="component" value="Chromosome"/>
</dbReference>
<comment type="subcellular location">
    <subcellularLocation>
        <location evidence="1">Membrane</location>
        <topology evidence="1">Multi-pass membrane protein</topology>
    </subcellularLocation>
</comment>
<dbReference type="RefSeq" id="WP_013163771.1">
    <property type="nucleotide sequence ID" value="NC_014216.1"/>
</dbReference>
<dbReference type="KEGG" id="dak:DaAHT2_1549"/>
<evidence type="ECO:0000313" key="7">
    <source>
        <dbReference type="Proteomes" id="UP000001508"/>
    </source>
</evidence>
<feature type="transmembrane region" description="Helical" evidence="5">
    <location>
        <begin position="6"/>
        <end position="24"/>
    </location>
</feature>
<gene>
    <name evidence="6" type="ordered locus">DaAHT2_1549</name>
</gene>
<keyword evidence="2 5" id="KW-0812">Transmembrane</keyword>